<organism evidence="3 4">
    <name type="scientific">Scleromatobacter humisilvae</name>
    <dbReference type="NCBI Taxonomy" id="2897159"/>
    <lineage>
        <taxon>Bacteria</taxon>
        <taxon>Pseudomonadati</taxon>
        <taxon>Pseudomonadota</taxon>
        <taxon>Betaproteobacteria</taxon>
        <taxon>Burkholderiales</taxon>
        <taxon>Sphaerotilaceae</taxon>
        <taxon>Scleromatobacter</taxon>
    </lineage>
</organism>
<keyword evidence="4" id="KW-1185">Reference proteome</keyword>
<sequence length="101" mass="10694">MIRHRFLTSAALCATGWLAAAPPAASAADAASVTVTGKSTARPDRPKTRTGAYKIAAQGDHLTRARCTEGGNVIVPTKSNATAEQRDHDLREACKNIDYTK</sequence>
<evidence type="ECO:0000256" key="1">
    <source>
        <dbReference type="SAM" id="MobiDB-lite"/>
    </source>
</evidence>
<evidence type="ECO:0000313" key="4">
    <source>
        <dbReference type="Proteomes" id="UP001139353"/>
    </source>
</evidence>
<reference evidence="3" key="1">
    <citation type="submission" date="2021-11" db="EMBL/GenBank/DDBJ databases">
        <title>BS-T2-15 a new species belonging to the Comamonadaceae family isolated from the soil of a French oak forest.</title>
        <authorList>
            <person name="Mieszkin S."/>
            <person name="Alain K."/>
        </authorList>
    </citation>
    <scope>NUCLEOTIDE SEQUENCE</scope>
    <source>
        <strain evidence="3">BS-T2-15</strain>
    </source>
</reference>
<feature type="signal peptide" evidence="2">
    <location>
        <begin position="1"/>
        <end position="27"/>
    </location>
</feature>
<protein>
    <recommendedName>
        <fullName evidence="5">Secreted protein</fullName>
    </recommendedName>
</protein>
<dbReference type="RefSeq" id="WP_275680962.1">
    <property type="nucleotide sequence ID" value="NZ_JAJLJH010000001.1"/>
</dbReference>
<dbReference type="EMBL" id="JAJLJH010000001">
    <property type="protein sequence ID" value="MCK9684941.1"/>
    <property type="molecule type" value="Genomic_DNA"/>
</dbReference>
<feature type="region of interest" description="Disordered" evidence="1">
    <location>
        <begin position="25"/>
        <end position="48"/>
    </location>
</feature>
<evidence type="ECO:0008006" key="5">
    <source>
        <dbReference type="Google" id="ProtNLM"/>
    </source>
</evidence>
<comment type="caution">
    <text evidence="3">The sequence shown here is derived from an EMBL/GenBank/DDBJ whole genome shotgun (WGS) entry which is preliminary data.</text>
</comment>
<gene>
    <name evidence="3" type="ORF">LPC04_04380</name>
</gene>
<dbReference type="Proteomes" id="UP001139353">
    <property type="component" value="Unassembled WGS sequence"/>
</dbReference>
<keyword evidence="2" id="KW-0732">Signal</keyword>
<proteinExistence type="predicted"/>
<dbReference type="AlphaFoldDB" id="A0A9X1YFD5"/>
<evidence type="ECO:0000313" key="3">
    <source>
        <dbReference type="EMBL" id="MCK9684941.1"/>
    </source>
</evidence>
<name>A0A9X1YFD5_9BURK</name>
<accession>A0A9X1YFD5</accession>
<feature type="chain" id="PRO_5040936338" description="Secreted protein" evidence="2">
    <location>
        <begin position="28"/>
        <end position="101"/>
    </location>
</feature>
<evidence type="ECO:0000256" key="2">
    <source>
        <dbReference type="SAM" id="SignalP"/>
    </source>
</evidence>